<dbReference type="RefSeq" id="WP_338052367.1">
    <property type="nucleotide sequence ID" value="NZ_JARGYD010000004.1"/>
</dbReference>
<evidence type="ECO:0000259" key="3">
    <source>
        <dbReference type="Pfam" id="PF19305"/>
    </source>
</evidence>
<organism evidence="4 5">
    <name type="scientific">Psychromarinibacter halotolerans</name>
    <dbReference type="NCBI Taxonomy" id="1775175"/>
    <lineage>
        <taxon>Bacteria</taxon>
        <taxon>Pseudomonadati</taxon>
        <taxon>Pseudomonadota</taxon>
        <taxon>Alphaproteobacteria</taxon>
        <taxon>Rhodobacterales</taxon>
        <taxon>Paracoccaceae</taxon>
        <taxon>Psychromarinibacter</taxon>
    </lineage>
</organism>
<evidence type="ECO:0000259" key="2">
    <source>
        <dbReference type="Pfam" id="PF03972"/>
    </source>
</evidence>
<dbReference type="InterPro" id="IPR045336">
    <property type="entry name" value="MmgE_PrpD_N"/>
</dbReference>
<reference evidence="5" key="1">
    <citation type="journal article" date="2019" name="Int. J. Syst. Evol. Microbiol.">
        <title>The Global Catalogue of Microorganisms (GCM) 10K type strain sequencing project: providing services to taxonomists for standard genome sequencing and annotation.</title>
        <authorList>
            <consortium name="The Broad Institute Genomics Platform"/>
            <consortium name="The Broad Institute Genome Sequencing Center for Infectious Disease"/>
            <person name="Wu L."/>
            <person name="Ma J."/>
        </authorList>
    </citation>
    <scope>NUCLEOTIDE SEQUENCE [LARGE SCALE GENOMIC DNA]</scope>
    <source>
        <strain evidence="5">KCTC 52366</strain>
    </source>
</reference>
<gene>
    <name evidence="4" type="ORF">ACFOGP_08995</name>
</gene>
<dbReference type="SUPFAM" id="SSF103378">
    <property type="entry name" value="2-methylcitrate dehydratase PrpD"/>
    <property type="match status" value="1"/>
</dbReference>
<dbReference type="InterPro" id="IPR045337">
    <property type="entry name" value="MmgE_PrpD_C"/>
</dbReference>
<proteinExistence type="inferred from homology"/>
<dbReference type="InterPro" id="IPR036148">
    <property type="entry name" value="MmgE/PrpD_sf"/>
</dbReference>
<dbReference type="EMBL" id="JBHRTB010000010">
    <property type="protein sequence ID" value="MFC3142844.1"/>
    <property type="molecule type" value="Genomic_DNA"/>
</dbReference>
<name>A0ABV7GMM8_9RHOB</name>
<comment type="caution">
    <text evidence="4">The sequence shown here is derived from an EMBL/GenBank/DDBJ whole genome shotgun (WGS) entry which is preliminary data.</text>
</comment>
<dbReference type="InterPro" id="IPR042188">
    <property type="entry name" value="MmgE/PrpD_sf_2"/>
</dbReference>
<feature type="domain" description="MmgE/PrpD C-terminal" evidence="3">
    <location>
        <begin position="266"/>
        <end position="420"/>
    </location>
</feature>
<sequence length="455" mass="47709">MVSTEANAQRLTRAIAEWIASGPHSTPADVALAGRGMADCIAVMLAGWSDSASHALRRIDGLGDWADPLSPPARDPGTLAAHLACAAHALDFDDNAFGNHTSAVLTPVLLAEAARVPTSGARLLDAYLAGYETWAELSAREDDSVHGKGWHPSAVYGPIAAAAALCVLRGLDADQCSNALSLAASMSGGVVAQFGTPAKPWQVGRSARAGFEAVALTEAGMTAAPDALEHPLGFLMAISPKGHVRRDGPTETGRHMARNGLNFKRYPVCYAMHRALDGLLAIQHKSMTPPEDIARIEIEVGEAQAAMLRHAQPSTTAEAKFSLPFGAAAVLLRGGLGPAELDPDFITSDAVRALLAKVDVHTRKGRHPIEPSLAPSDSVTIHLKNGASHSSEVILPLGHFCNPAPPEVLDRKIADCLAAGPRPDHASRLLSKMRDLSALDDTRALIAIGQEDLVA</sequence>
<dbReference type="Pfam" id="PF03972">
    <property type="entry name" value="MmgE_PrpD_N"/>
    <property type="match status" value="1"/>
</dbReference>
<dbReference type="PANTHER" id="PTHR16943:SF8">
    <property type="entry name" value="2-METHYLCITRATE DEHYDRATASE"/>
    <property type="match status" value="1"/>
</dbReference>
<feature type="domain" description="MmgE/PrpD N-terminal" evidence="2">
    <location>
        <begin position="14"/>
        <end position="243"/>
    </location>
</feature>
<dbReference type="Pfam" id="PF19305">
    <property type="entry name" value="MmgE_PrpD_C"/>
    <property type="match status" value="1"/>
</dbReference>
<dbReference type="InterPro" id="IPR042183">
    <property type="entry name" value="MmgE/PrpD_sf_1"/>
</dbReference>
<dbReference type="InterPro" id="IPR005656">
    <property type="entry name" value="MmgE_PrpD"/>
</dbReference>
<keyword evidence="5" id="KW-1185">Reference proteome</keyword>
<comment type="similarity">
    <text evidence="1">Belongs to the PrpD family.</text>
</comment>
<dbReference type="Gene3D" id="1.10.4100.10">
    <property type="entry name" value="2-methylcitrate dehydratase PrpD"/>
    <property type="match status" value="1"/>
</dbReference>
<evidence type="ECO:0000313" key="5">
    <source>
        <dbReference type="Proteomes" id="UP001595632"/>
    </source>
</evidence>
<dbReference type="Gene3D" id="3.30.1330.120">
    <property type="entry name" value="2-methylcitrate dehydratase PrpD"/>
    <property type="match status" value="1"/>
</dbReference>
<dbReference type="PANTHER" id="PTHR16943">
    <property type="entry name" value="2-METHYLCITRATE DEHYDRATASE-RELATED"/>
    <property type="match status" value="1"/>
</dbReference>
<protein>
    <submittedName>
        <fullName evidence="4">MmgE/PrpD family protein</fullName>
    </submittedName>
</protein>
<dbReference type="Proteomes" id="UP001595632">
    <property type="component" value="Unassembled WGS sequence"/>
</dbReference>
<accession>A0ABV7GMM8</accession>
<evidence type="ECO:0000313" key="4">
    <source>
        <dbReference type="EMBL" id="MFC3142844.1"/>
    </source>
</evidence>
<evidence type="ECO:0000256" key="1">
    <source>
        <dbReference type="ARBA" id="ARBA00006174"/>
    </source>
</evidence>